<reference evidence="1 2" key="1">
    <citation type="submission" date="2015-04" db="EMBL/GenBank/DDBJ databases">
        <title>Draft genome sequence of bacteremic isolate Catabacter hongkongensis type strain HKU16T.</title>
        <authorList>
            <person name="Lau S.K."/>
            <person name="Teng J.L."/>
            <person name="Huang Y."/>
            <person name="Curreem S.O."/>
            <person name="Tsui S.K."/>
            <person name="Woo P.C."/>
        </authorList>
    </citation>
    <scope>NUCLEOTIDE SEQUENCE [LARGE SCALE GENOMIC DNA]</scope>
    <source>
        <strain evidence="1 2">HKU16</strain>
    </source>
</reference>
<dbReference type="InterPro" id="IPR024747">
    <property type="entry name" value="Pyridox_Oxase-rel"/>
</dbReference>
<dbReference type="Pfam" id="PF12900">
    <property type="entry name" value="Pyridox_ox_2"/>
    <property type="match status" value="1"/>
</dbReference>
<dbReference type="SUPFAM" id="SSF50475">
    <property type="entry name" value="FMN-binding split barrel"/>
    <property type="match status" value="1"/>
</dbReference>
<dbReference type="AlphaFoldDB" id="A0A0M2NKF4"/>
<accession>A0A0M2NKF4</accession>
<name>A0A0M2NKF4_9FIRM</name>
<keyword evidence="2" id="KW-1185">Reference proteome</keyword>
<dbReference type="RefSeq" id="WP_052740425.1">
    <property type="nucleotide sequence ID" value="NZ_LAYJ01000088.1"/>
</dbReference>
<protein>
    <submittedName>
        <fullName evidence="1">Pyridoxamine 5'-phosphate oxidase-related, FMN-binding</fullName>
    </submittedName>
</protein>
<gene>
    <name evidence="1" type="ORF">CHK_1319</name>
</gene>
<comment type="caution">
    <text evidence="1">The sequence shown here is derived from an EMBL/GenBank/DDBJ whole genome shotgun (WGS) entry which is preliminary data.</text>
</comment>
<dbReference type="EMBL" id="LAYJ01000088">
    <property type="protein sequence ID" value="KKI50932.1"/>
    <property type="molecule type" value="Genomic_DNA"/>
</dbReference>
<organism evidence="1 2">
    <name type="scientific">Christensenella hongkongensis</name>
    <dbReference type="NCBI Taxonomy" id="270498"/>
    <lineage>
        <taxon>Bacteria</taxon>
        <taxon>Bacillati</taxon>
        <taxon>Bacillota</taxon>
        <taxon>Clostridia</taxon>
        <taxon>Christensenellales</taxon>
        <taxon>Christensenellaceae</taxon>
        <taxon>Christensenella</taxon>
    </lineage>
</organism>
<dbReference type="PANTHER" id="PTHR34071:SF2">
    <property type="entry name" value="FLAVIN-NUCLEOTIDE-BINDING PROTEIN"/>
    <property type="match status" value="1"/>
</dbReference>
<proteinExistence type="predicted"/>
<sequence>MREMRRKERETSSEEALDLFRNCEYMVMSMVDPDGKPYAVPLSPAMDGDVVYFHCALSGTKLDCIKKQPRVCLVCADGVQAIPEHFTTAYQSAILYGEASVVDDDTEKIHALRLICEKYALPNMAGFDDAVKKSLSRTGIVKIKIDGVSGKQKKIPKNS</sequence>
<dbReference type="OrthoDB" id="9794935at2"/>
<evidence type="ECO:0000313" key="1">
    <source>
        <dbReference type="EMBL" id="KKI50932.1"/>
    </source>
</evidence>
<dbReference type="STRING" id="270498.CHK_1319"/>
<evidence type="ECO:0000313" key="2">
    <source>
        <dbReference type="Proteomes" id="UP000034076"/>
    </source>
</evidence>
<dbReference type="InterPro" id="IPR012349">
    <property type="entry name" value="Split_barrel_FMN-bd"/>
</dbReference>
<dbReference type="Gene3D" id="2.30.110.10">
    <property type="entry name" value="Electron Transport, Fmn-binding Protein, Chain A"/>
    <property type="match status" value="1"/>
</dbReference>
<dbReference type="PANTHER" id="PTHR34071">
    <property type="entry name" value="5-NITROIMIDAZOLE ANTIBIOTICS RESISTANCE PROTEIN, NIMA-FAMILY-RELATED PROTEIN-RELATED"/>
    <property type="match status" value="1"/>
</dbReference>
<dbReference type="Proteomes" id="UP000034076">
    <property type="component" value="Unassembled WGS sequence"/>
</dbReference>